<dbReference type="EMBL" id="LN902843">
    <property type="protein sequence ID" value="CDI97006.1"/>
    <property type="molecule type" value="Genomic_DNA"/>
</dbReference>
<evidence type="ECO:0000313" key="2">
    <source>
        <dbReference type="EMBL" id="CDI97006.1"/>
    </source>
</evidence>
<dbReference type="EMBL" id="LN902843">
    <property type="protein sequence ID" value="CDI97007.1"/>
    <property type="molecule type" value="Genomic_DNA"/>
</dbReference>
<feature type="compositionally biased region" description="Polar residues" evidence="1">
    <location>
        <begin position="8"/>
        <end position="56"/>
    </location>
</feature>
<organism evidence="2 4">
    <name type="scientific">Echinococcus multilocularis</name>
    <name type="common">Fox tapeworm</name>
    <dbReference type="NCBI Taxonomy" id="6211"/>
    <lineage>
        <taxon>Eukaryota</taxon>
        <taxon>Metazoa</taxon>
        <taxon>Spiralia</taxon>
        <taxon>Lophotrochozoa</taxon>
        <taxon>Platyhelminthes</taxon>
        <taxon>Cestoda</taxon>
        <taxon>Eucestoda</taxon>
        <taxon>Cyclophyllidea</taxon>
        <taxon>Taeniidae</taxon>
        <taxon>Echinococcus</taxon>
    </lineage>
</organism>
<evidence type="ECO:0000313" key="4">
    <source>
        <dbReference type="Proteomes" id="UP000017246"/>
    </source>
</evidence>
<dbReference type="Proteomes" id="UP000017246">
    <property type="component" value="Unassembled WGS sequence"/>
</dbReference>
<reference evidence="2" key="2">
    <citation type="submission" date="2015-11" db="EMBL/GenBank/DDBJ databases">
        <authorList>
            <person name="Zhang Y."/>
            <person name="Guo Z."/>
        </authorList>
    </citation>
    <scope>NUCLEOTIDE SEQUENCE</scope>
</reference>
<dbReference type="OMA" id="CLCACRI"/>
<sequence>MLICKAHSSAQSSQPVNHTIRQSGTRPANQSVIQLDTQCGSEHVSGSGSQSTSNAKTMRLHDVRGRSQKDENDDDGEERRRRRPTPQCEYSTLTGACLCVCRIQSNGGLHHVSSPLIPMPHSTLRPTPFTITPHLTSLHSTTSPYFTSSTLTNFLTFQKRASSPLPLRCIHPPIVLASTMHDDPSIMMHHHIQVTHFNIAAYRPVPPLTEPTPLAWNPLQFTCGEGQAAFHSDPSLTQLARWARRDPSTSLHPTLHDMQWWAPINQTTVPTTDKTTVPKHY</sequence>
<feature type="compositionally biased region" description="Basic and acidic residues" evidence="1">
    <location>
        <begin position="59"/>
        <end position="70"/>
    </location>
</feature>
<feature type="region of interest" description="Disordered" evidence="1">
    <location>
        <begin position="1"/>
        <end position="87"/>
    </location>
</feature>
<accession>A0A077R483</accession>
<keyword evidence="4" id="KW-1185">Reference proteome</keyword>
<dbReference type="OrthoDB" id="6298093at2759"/>
<evidence type="ECO:0000256" key="1">
    <source>
        <dbReference type="SAM" id="MobiDB-lite"/>
    </source>
</evidence>
<protein>
    <submittedName>
        <fullName evidence="2">Uncharacterized protein</fullName>
    </submittedName>
</protein>
<gene>
    <name evidence="2" type="ORF">EmuJ_000074800</name>
    <name evidence="3" type="ORF">EmuJ_000074900</name>
</gene>
<reference evidence="2" key="1">
    <citation type="journal article" date="2013" name="Nature">
        <title>The genomes of four tapeworm species reveal adaptations to parasitism.</title>
        <authorList>
            <person name="Tsai I.J."/>
            <person name="Zarowiecki M."/>
            <person name="Holroyd N."/>
            <person name="Garciarrubio A."/>
            <person name="Sanchez-Flores A."/>
            <person name="Brooks K.L."/>
            <person name="Tracey A."/>
            <person name="Bobes R.J."/>
            <person name="Fragoso G."/>
            <person name="Sciutto E."/>
            <person name="Aslett M."/>
            <person name="Beasley H."/>
            <person name="Bennett H.M."/>
            <person name="Cai J."/>
            <person name="Camicia F."/>
            <person name="Clark R."/>
            <person name="Cucher M."/>
            <person name="De Silva N."/>
            <person name="Day T.A."/>
            <person name="Deplazes P."/>
            <person name="Estrada K."/>
            <person name="Fernandez C."/>
            <person name="Holland P.W."/>
            <person name="Hou J."/>
            <person name="Hu S."/>
            <person name="Huckvale T."/>
            <person name="Hung S.S."/>
            <person name="Kamenetzky L."/>
            <person name="Keane J.A."/>
            <person name="Kiss F."/>
            <person name="Koziol U."/>
            <person name="Lambert O."/>
            <person name="Liu K."/>
            <person name="Luo X."/>
            <person name="Luo Y."/>
            <person name="Macchiaroli N."/>
            <person name="Nichol S."/>
            <person name="Paps J."/>
            <person name="Parkinson J."/>
            <person name="Pouchkina-Stantcheva N."/>
            <person name="Riddiford N."/>
            <person name="Rosenzvit M."/>
            <person name="Salinas G."/>
            <person name="Wasmuth J.D."/>
            <person name="Zamanian M."/>
            <person name="Zheng Y."/>
            <person name="Cai X."/>
            <person name="Soberon X."/>
            <person name="Olson P.D."/>
            <person name="Laclette J.P."/>
            <person name="Brehm K."/>
            <person name="Berriman M."/>
            <person name="Garciarrubio A."/>
            <person name="Bobes R.J."/>
            <person name="Fragoso G."/>
            <person name="Sanchez-Flores A."/>
            <person name="Estrada K."/>
            <person name="Cevallos M.A."/>
            <person name="Morett E."/>
            <person name="Gonzalez V."/>
            <person name="Portillo T."/>
            <person name="Ochoa-Leyva A."/>
            <person name="Jose M.V."/>
            <person name="Sciutto E."/>
            <person name="Landa A."/>
            <person name="Jimenez L."/>
            <person name="Valdes V."/>
            <person name="Carrero J.C."/>
            <person name="Larralde C."/>
            <person name="Morales-Montor J."/>
            <person name="Limon-Lason J."/>
            <person name="Soberon X."/>
            <person name="Laclette J.P."/>
        </authorList>
    </citation>
    <scope>NUCLEOTIDE SEQUENCE [LARGE SCALE GENOMIC DNA]</scope>
</reference>
<proteinExistence type="predicted"/>
<dbReference type="AlphaFoldDB" id="A0A077R483"/>
<name>A0A077R483_ECHMU</name>
<evidence type="ECO:0000313" key="3">
    <source>
        <dbReference type="EMBL" id="CDI97007.1"/>
    </source>
</evidence>